<dbReference type="PANTHER" id="PTHR21090:SF5">
    <property type="entry name" value="PENTAFUNCTIONAL AROM POLYPEPTIDE"/>
    <property type="match status" value="1"/>
</dbReference>
<dbReference type="Pfam" id="PF00275">
    <property type="entry name" value="EPSP_synthase"/>
    <property type="match status" value="1"/>
</dbReference>
<evidence type="ECO:0000256" key="2">
    <source>
        <dbReference type="ARBA" id="ARBA00009948"/>
    </source>
</evidence>
<feature type="binding site" evidence="7">
    <location>
        <position position="349"/>
    </location>
    <ligand>
        <name>phosphoenolpyruvate</name>
        <dbReference type="ChEBI" id="CHEBI:58702"/>
    </ligand>
</feature>
<dbReference type="GO" id="GO:0003866">
    <property type="term" value="F:3-phosphoshikimate 1-carboxyvinyltransferase activity"/>
    <property type="evidence" value="ECO:0007669"/>
    <property type="project" value="UniProtKB-UniRule"/>
</dbReference>
<evidence type="ECO:0000256" key="4">
    <source>
        <dbReference type="ARBA" id="ARBA00022679"/>
    </source>
</evidence>
<protein>
    <recommendedName>
        <fullName evidence="7">3-phosphoshikimate 1-carboxyvinyltransferase</fullName>
        <ecNumber evidence="7">2.5.1.19</ecNumber>
    </recommendedName>
    <alternativeName>
        <fullName evidence="7">5-enolpyruvylshikimate-3-phosphate synthase</fullName>
        <shortName evidence="7">EPSP synthase</shortName>
        <shortName evidence="7">EPSPS</shortName>
    </alternativeName>
</protein>
<feature type="binding site" evidence="7">
    <location>
        <position position="198"/>
    </location>
    <ligand>
        <name>3-phosphoshikimate</name>
        <dbReference type="ChEBI" id="CHEBI:145989"/>
    </ligand>
</feature>
<feature type="binding site" evidence="7">
    <location>
        <position position="28"/>
    </location>
    <ligand>
        <name>3-phosphoshikimate</name>
        <dbReference type="ChEBI" id="CHEBI:145989"/>
    </ligand>
</feature>
<dbReference type="CDD" id="cd01556">
    <property type="entry name" value="EPSP_synthase"/>
    <property type="match status" value="1"/>
</dbReference>
<dbReference type="GO" id="GO:0009423">
    <property type="term" value="P:chorismate biosynthetic process"/>
    <property type="evidence" value="ECO:0007669"/>
    <property type="project" value="UniProtKB-UniRule"/>
</dbReference>
<evidence type="ECO:0000259" key="8">
    <source>
        <dbReference type="Pfam" id="PF00275"/>
    </source>
</evidence>
<feature type="binding site" evidence="7">
    <location>
        <position position="122"/>
    </location>
    <ligand>
        <name>phosphoenolpyruvate</name>
        <dbReference type="ChEBI" id="CHEBI:58702"/>
    </ligand>
</feature>
<dbReference type="InterPro" id="IPR006264">
    <property type="entry name" value="EPSP_synthase"/>
</dbReference>
<comment type="subcellular location">
    <subcellularLocation>
        <location evidence="7">Cytoplasm</location>
    </subcellularLocation>
</comment>
<dbReference type="HAMAP" id="MF_00210">
    <property type="entry name" value="EPSP_synth"/>
    <property type="match status" value="1"/>
</dbReference>
<dbReference type="SUPFAM" id="SSF55205">
    <property type="entry name" value="EPT/RTPC-like"/>
    <property type="match status" value="1"/>
</dbReference>
<comment type="pathway">
    <text evidence="1 7">Metabolic intermediate biosynthesis; chorismate biosynthesis; chorismate from D-erythrose 4-phosphate and phosphoenolpyruvate: step 6/7.</text>
</comment>
<comment type="catalytic activity">
    <reaction evidence="6">
        <text>3-phosphoshikimate + phosphoenolpyruvate = 5-O-(1-carboxyvinyl)-3-phosphoshikimate + phosphate</text>
        <dbReference type="Rhea" id="RHEA:21256"/>
        <dbReference type="ChEBI" id="CHEBI:43474"/>
        <dbReference type="ChEBI" id="CHEBI:57701"/>
        <dbReference type="ChEBI" id="CHEBI:58702"/>
        <dbReference type="ChEBI" id="CHEBI:145989"/>
        <dbReference type="EC" id="2.5.1.19"/>
    </reaction>
    <physiologicalReaction direction="left-to-right" evidence="6">
        <dbReference type="Rhea" id="RHEA:21257"/>
    </physiologicalReaction>
</comment>
<comment type="subunit">
    <text evidence="7">Monomer.</text>
</comment>
<feature type="binding site" evidence="7">
    <location>
        <position position="318"/>
    </location>
    <ligand>
        <name>3-phosphoshikimate</name>
        <dbReference type="ChEBI" id="CHEBI:145989"/>
    </ligand>
</feature>
<feature type="binding site" evidence="7">
    <location>
        <position position="172"/>
    </location>
    <ligand>
        <name>phosphoenolpyruvate</name>
        <dbReference type="ChEBI" id="CHEBI:58702"/>
    </ligand>
</feature>
<dbReference type="RefSeq" id="WP_184452210.1">
    <property type="nucleotide sequence ID" value="NZ_JACHMK010000001.1"/>
</dbReference>
<evidence type="ECO:0000256" key="1">
    <source>
        <dbReference type="ARBA" id="ARBA00004811"/>
    </source>
</evidence>
<feature type="binding site" evidence="7">
    <location>
        <position position="172"/>
    </location>
    <ligand>
        <name>3-phosphoshikimate</name>
        <dbReference type="ChEBI" id="CHEBI:145989"/>
    </ligand>
</feature>
<reference evidence="9" key="1">
    <citation type="submission" date="2020-08" db="EMBL/GenBank/DDBJ databases">
        <title>Sequencing the genomes of 1000 actinobacteria strains.</title>
        <authorList>
            <person name="Klenk H.-P."/>
        </authorList>
    </citation>
    <scope>NUCLEOTIDE SEQUENCE</scope>
    <source>
        <strain evidence="9">DSM 10695</strain>
    </source>
</reference>
<feature type="binding site" evidence="7">
    <location>
        <position position="170"/>
    </location>
    <ligand>
        <name>3-phosphoshikimate</name>
        <dbReference type="ChEBI" id="CHEBI:145989"/>
    </ligand>
</feature>
<evidence type="ECO:0000256" key="3">
    <source>
        <dbReference type="ARBA" id="ARBA00022605"/>
    </source>
</evidence>
<keyword evidence="4 7" id="KW-0808">Transferase</keyword>
<comment type="function">
    <text evidence="7">Catalyzes the transfer of the enolpyruvyl moiety of phosphoenolpyruvate (PEP) to the 5-hydroxyl of shikimate-3-phosphate (S3P) to produce enolpyruvyl shikimate-3-phosphate and inorganic phosphate.</text>
</comment>
<organism evidence="9 10">
    <name type="scientific">Schaalia hyovaginalis</name>
    <dbReference type="NCBI Taxonomy" id="29316"/>
    <lineage>
        <taxon>Bacteria</taxon>
        <taxon>Bacillati</taxon>
        <taxon>Actinomycetota</taxon>
        <taxon>Actinomycetes</taxon>
        <taxon>Actinomycetales</taxon>
        <taxon>Actinomycetaceae</taxon>
        <taxon>Schaalia</taxon>
    </lineage>
</organism>
<evidence type="ECO:0000256" key="6">
    <source>
        <dbReference type="ARBA" id="ARBA00044633"/>
    </source>
</evidence>
<gene>
    <name evidence="7" type="primary">aroA</name>
    <name evidence="9" type="ORF">HD592_000881</name>
</gene>
<dbReference type="NCBIfam" id="TIGR01356">
    <property type="entry name" value="aroA"/>
    <property type="match status" value="1"/>
</dbReference>
<dbReference type="Gene3D" id="3.65.10.10">
    <property type="entry name" value="Enolpyruvate transferase domain"/>
    <property type="match status" value="2"/>
</dbReference>
<dbReference type="InterPro" id="IPR023193">
    <property type="entry name" value="EPSP_synthase_CS"/>
</dbReference>
<dbReference type="Proteomes" id="UP000617426">
    <property type="component" value="Unassembled WGS sequence"/>
</dbReference>
<dbReference type="GO" id="GO:0005737">
    <property type="term" value="C:cytoplasm"/>
    <property type="evidence" value="ECO:0007669"/>
    <property type="project" value="UniProtKB-SubCell"/>
</dbReference>
<dbReference type="InterPro" id="IPR013792">
    <property type="entry name" value="RNA3'P_cycl/enolpyr_Trfase_a/b"/>
</dbReference>
<name>A0A923E1P0_9ACTO</name>
<comment type="caution">
    <text evidence="9">The sequence shown here is derived from an EMBL/GenBank/DDBJ whole genome shotgun (WGS) entry which is preliminary data.</text>
</comment>
<keyword evidence="5 7" id="KW-0057">Aromatic amino acid biosynthesis</keyword>
<keyword evidence="7" id="KW-0963">Cytoplasm</keyword>
<feature type="binding site" evidence="7">
    <location>
        <position position="171"/>
    </location>
    <ligand>
        <name>3-phosphoshikimate</name>
        <dbReference type="ChEBI" id="CHEBI:145989"/>
    </ligand>
</feature>
<dbReference type="AlphaFoldDB" id="A0A923E1P0"/>
<feature type="binding site" evidence="7">
    <location>
        <position position="23"/>
    </location>
    <ligand>
        <name>phosphoenolpyruvate</name>
        <dbReference type="ChEBI" id="CHEBI:58702"/>
    </ligand>
</feature>
<dbReference type="GO" id="GO:0008652">
    <property type="term" value="P:amino acid biosynthetic process"/>
    <property type="evidence" value="ECO:0007669"/>
    <property type="project" value="UniProtKB-KW"/>
</dbReference>
<evidence type="ECO:0000256" key="7">
    <source>
        <dbReference type="HAMAP-Rule" id="MF_00210"/>
    </source>
</evidence>
<keyword evidence="3 7" id="KW-0028">Amino-acid biosynthesis</keyword>
<dbReference type="InterPro" id="IPR001986">
    <property type="entry name" value="Enolpyruvate_Tfrase_dom"/>
</dbReference>
<feature type="binding site" evidence="7">
    <location>
        <position position="390"/>
    </location>
    <ligand>
        <name>phosphoenolpyruvate</name>
        <dbReference type="ChEBI" id="CHEBI:58702"/>
    </ligand>
</feature>
<feature type="binding site" evidence="7">
    <location>
        <position position="94"/>
    </location>
    <ligand>
        <name>phosphoenolpyruvate</name>
        <dbReference type="ChEBI" id="CHEBI:58702"/>
    </ligand>
</feature>
<evidence type="ECO:0000313" key="10">
    <source>
        <dbReference type="Proteomes" id="UP000617426"/>
    </source>
</evidence>
<keyword evidence="10" id="KW-1185">Reference proteome</keyword>
<comment type="similarity">
    <text evidence="2 7">Belongs to the EPSP synthase family.</text>
</comment>
<proteinExistence type="inferred from homology"/>
<dbReference type="PROSITE" id="PS00885">
    <property type="entry name" value="EPSP_SYNTHASE_2"/>
    <property type="match status" value="1"/>
</dbReference>
<dbReference type="GO" id="GO:0009073">
    <property type="term" value="P:aromatic amino acid family biosynthetic process"/>
    <property type="evidence" value="ECO:0007669"/>
    <property type="project" value="UniProtKB-KW"/>
</dbReference>
<feature type="binding site" evidence="7">
    <location>
        <position position="23"/>
    </location>
    <ligand>
        <name>3-phosphoshikimate</name>
        <dbReference type="ChEBI" id="CHEBI:145989"/>
    </ligand>
</feature>
<dbReference type="InterPro" id="IPR036968">
    <property type="entry name" value="Enolpyruvate_Tfrase_sf"/>
</dbReference>
<dbReference type="PANTHER" id="PTHR21090">
    <property type="entry name" value="AROM/DEHYDROQUINATE SYNTHASE"/>
    <property type="match status" value="1"/>
</dbReference>
<feature type="binding site" evidence="7">
    <location>
        <position position="24"/>
    </location>
    <ligand>
        <name>3-phosphoshikimate</name>
        <dbReference type="ChEBI" id="CHEBI:145989"/>
    </ligand>
</feature>
<comment type="caution">
    <text evidence="7">Lacks conserved residue(s) required for the propagation of feature annotation.</text>
</comment>
<evidence type="ECO:0000256" key="5">
    <source>
        <dbReference type="ARBA" id="ARBA00023141"/>
    </source>
</evidence>
<feature type="active site" description="Proton acceptor" evidence="7">
    <location>
        <position position="318"/>
    </location>
</feature>
<feature type="binding site" evidence="7">
    <location>
        <position position="415"/>
    </location>
    <ligand>
        <name>phosphoenolpyruvate</name>
        <dbReference type="ChEBI" id="CHEBI:58702"/>
    </ligand>
</feature>
<feature type="domain" description="Enolpyruvate transferase" evidence="8">
    <location>
        <begin position="10"/>
        <end position="422"/>
    </location>
</feature>
<dbReference type="EMBL" id="JACHMK010000001">
    <property type="protein sequence ID" value="MBB6334316.1"/>
    <property type="molecule type" value="Genomic_DNA"/>
</dbReference>
<dbReference type="PIRSF" id="PIRSF000505">
    <property type="entry name" value="EPSPS"/>
    <property type="match status" value="1"/>
</dbReference>
<dbReference type="EC" id="2.5.1.19" evidence="7"/>
<sequence>MTHWTAPASQGPIRATVRLPGSKSLSARALHLAAIASGPSRLHGVLDSRDTRLFAAGLEALGAVLSPVGRDPLSVTPLDGEREGSASIDCGLAGTVMRFLPPLAALSAAPARFDGDSAARERPLAPLLAALEDLGARISFEGAPGRLPFTIRGPLRVPECGWVEVDAGESSQFLSALLLTVPLLDAPLEVRAPGRLVSAPHIEMTVAALVRRGCRIERIAAEPHSAWRVEPGRPAPLDEVIEPDLSNAGPFLAAAMVCGGEVRIPDWPEATTQAGDAWRRILTAMGARCEREGAGLVLRGPEADALTGIDIDMSDIGELAPSLAAICACAKTPSRLRGIAHLRGHETDRLKALASGLRAAGARVVEHDDGLEIAPGPLKPAAHRAWGDHRMATFAAILGLRAPGTTLDDVAATSKTLPDFPELWRACVSSGRSA</sequence>
<accession>A0A923E1P0</accession>
<dbReference type="PROSITE" id="PS00104">
    <property type="entry name" value="EPSP_SYNTHASE_1"/>
    <property type="match status" value="1"/>
</dbReference>
<feature type="binding site" evidence="7">
    <location>
        <position position="345"/>
    </location>
    <ligand>
        <name>3-phosphoshikimate</name>
        <dbReference type="ChEBI" id="CHEBI:145989"/>
    </ligand>
</feature>
<evidence type="ECO:0000313" key="9">
    <source>
        <dbReference type="EMBL" id="MBB6334316.1"/>
    </source>
</evidence>